<reference evidence="1 2" key="1">
    <citation type="submission" date="2017-12" db="EMBL/GenBank/DDBJ databases">
        <title>Rapid rising of carbapenem-resistant Enterobacteriaceae(CRE) and emergence of colistin resistance genemcr-1 in CRE in the hospital of Henan, China.</title>
        <authorList>
            <person name="Sun Q."/>
            <person name="Zhang R."/>
            <person name="Li Y."/>
            <person name="Shen Y."/>
            <person name="Zhang Y."/>
            <person name="Yang J."/>
            <person name="Shu L."/>
            <person name="Zhou H."/>
            <person name="Wang Y."/>
            <person name="Wang B."/>
            <person name="Shen Z."/>
        </authorList>
    </citation>
    <scope>NUCLEOTIDE SEQUENCE [LARGE SCALE GENOMIC DNA]</scope>
    <source>
        <strain evidence="1 2">3512</strain>
    </source>
</reference>
<accession>A0AAP8HV75</accession>
<organism evidence="1 2">
    <name type="scientific">Escherichia coli</name>
    <dbReference type="NCBI Taxonomy" id="562"/>
    <lineage>
        <taxon>Bacteria</taxon>
        <taxon>Pseudomonadati</taxon>
        <taxon>Pseudomonadota</taxon>
        <taxon>Gammaproteobacteria</taxon>
        <taxon>Enterobacterales</taxon>
        <taxon>Enterobacteriaceae</taxon>
        <taxon>Escherichia</taxon>
    </lineage>
</organism>
<proteinExistence type="predicted"/>
<dbReference type="EMBL" id="PITP01000173">
    <property type="protein sequence ID" value="PKD79813.1"/>
    <property type="molecule type" value="Genomic_DNA"/>
</dbReference>
<gene>
    <name evidence="1" type="ORF">CWS33_27885</name>
</gene>
<protein>
    <submittedName>
        <fullName evidence="1">Cystathionine beta-lyase</fullName>
    </submittedName>
</protein>
<dbReference type="Proteomes" id="UP000233549">
    <property type="component" value="Unassembled WGS sequence"/>
</dbReference>
<dbReference type="AlphaFoldDB" id="A0AAP8HV75"/>
<name>A0AAP8HV75_ECOLX</name>
<evidence type="ECO:0000313" key="1">
    <source>
        <dbReference type="EMBL" id="PKD79813.1"/>
    </source>
</evidence>
<comment type="caution">
    <text evidence="1">The sequence shown here is derived from an EMBL/GenBank/DDBJ whole genome shotgun (WGS) entry which is preliminary data.</text>
</comment>
<sequence length="58" mass="6370">MKAINQTNRDFASLSPSVQRASTVVFDSLDAFVNRKHRQPDGFSYGVAGTPTARVLED</sequence>
<evidence type="ECO:0000313" key="2">
    <source>
        <dbReference type="Proteomes" id="UP000233549"/>
    </source>
</evidence>
<feature type="non-terminal residue" evidence="1">
    <location>
        <position position="58"/>
    </location>
</feature>